<dbReference type="InterPro" id="IPR036388">
    <property type="entry name" value="WH-like_DNA-bd_sf"/>
</dbReference>
<dbReference type="PROSITE" id="PS50043">
    <property type="entry name" value="HTH_LUXR_2"/>
    <property type="match status" value="1"/>
</dbReference>
<proteinExistence type="predicted"/>
<accession>A0A7K1T829</accession>
<feature type="transmembrane region" description="Helical" evidence="4">
    <location>
        <begin position="222"/>
        <end position="242"/>
    </location>
</feature>
<feature type="transmembrane region" description="Helical" evidence="4">
    <location>
        <begin position="171"/>
        <end position="192"/>
    </location>
</feature>
<feature type="domain" description="HTH luxR-type" evidence="5">
    <location>
        <begin position="454"/>
        <end position="519"/>
    </location>
</feature>
<feature type="transmembrane region" description="Helical" evidence="4">
    <location>
        <begin position="117"/>
        <end position="137"/>
    </location>
</feature>
<dbReference type="Proteomes" id="UP000488839">
    <property type="component" value="Unassembled WGS sequence"/>
</dbReference>
<dbReference type="SUPFAM" id="SSF46894">
    <property type="entry name" value="C-terminal effector domain of the bipartite response regulators"/>
    <property type="match status" value="1"/>
</dbReference>
<dbReference type="AlphaFoldDB" id="A0A7K1T829"/>
<dbReference type="InterPro" id="IPR016032">
    <property type="entry name" value="Sig_transdc_resp-reg_C-effctor"/>
</dbReference>
<evidence type="ECO:0000259" key="5">
    <source>
        <dbReference type="PROSITE" id="PS50043"/>
    </source>
</evidence>
<keyword evidence="4" id="KW-0472">Membrane</keyword>
<feature type="transmembrane region" description="Helical" evidence="4">
    <location>
        <begin position="273"/>
        <end position="291"/>
    </location>
</feature>
<feature type="transmembrane region" description="Helical" evidence="4">
    <location>
        <begin position="58"/>
        <end position="77"/>
    </location>
</feature>
<dbReference type="CDD" id="cd06170">
    <property type="entry name" value="LuxR_C_like"/>
    <property type="match status" value="1"/>
</dbReference>
<evidence type="ECO:0000256" key="3">
    <source>
        <dbReference type="ARBA" id="ARBA00023163"/>
    </source>
</evidence>
<feature type="transmembrane region" description="Helical" evidence="4">
    <location>
        <begin position="30"/>
        <end position="52"/>
    </location>
</feature>
<evidence type="ECO:0000256" key="2">
    <source>
        <dbReference type="ARBA" id="ARBA00023125"/>
    </source>
</evidence>
<keyword evidence="1" id="KW-0805">Transcription regulation</keyword>
<sequence length="520" mass="54517">MVDEVRPAGEAGVSSARSGENARMAASVRVAAAIACALFSFLATNGSIYPGLVSIDPWVREWATLFGVVVLAALVVVARHRPGCLHPRLFNGIALVSVTGYLVLDSCGFAWASPGLLLAGSLLDSLAEAWLFVLAYVAFAQLEAARRPVVAMTACLCAYLLQPWASALGPTAAVAANAGCFAVLFLCVRPLVARPLQEAARSEPQAEMAVANPQSFLPTGHLLFVTIFVFSIAQGLVIALPGPFNDAPALPVAFIPLAVILVMYLARGRMPNADGLFALCALLIIAGMFLQPSDRVVSGGVASASNTLIDAGASCFNLLLVLLVGSIAGRNRVTALPTAALMLALYWSGVGVGAVLGNSAMTLLGWTEEALVWTSFASAMVFVAFCFVVLKNVSFVEAIGAIRSPEPLRPPAVMEVRGRRDGACGEGAEATRPGREMLSGMFAGVASTEEKCAAVGAEYGLTPREGEVFALLAQGRTVGVIREKLVISLNTARFHTKNIYVKLGVHSQQELIDVVEGFKL</sequence>
<dbReference type="InterPro" id="IPR000792">
    <property type="entry name" value="Tscrpt_reg_LuxR_C"/>
</dbReference>
<reference evidence="6 7" key="1">
    <citation type="submission" date="2019-11" db="EMBL/GenBank/DDBJ databases">
        <title>Whole genome shotgun sequencing (WGS) data from Adlercreutzia equolifaciens ResAG-91, Eggerthella lenta MRI-F36, MRI-F37, MRI-F40, ResAG-49, ResAG-88, ResAG-121, ResAG-145, and Gordonibacter sp. ResAG-5, ResAG-26, ResAG-43, ResAG-50, ResAG-59.</title>
        <authorList>
            <person name="Stoll D.A."/>
            <person name="Danylec N."/>
            <person name="Franz C.M.A.P."/>
            <person name="Huch M."/>
        </authorList>
    </citation>
    <scope>NUCLEOTIDE SEQUENCE [LARGE SCALE GENOMIC DNA]</scope>
    <source>
        <strain evidence="6 7">ResAG-91</strain>
    </source>
</reference>
<keyword evidence="4" id="KW-0812">Transmembrane</keyword>
<evidence type="ECO:0000313" key="6">
    <source>
        <dbReference type="EMBL" id="MVN59691.1"/>
    </source>
</evidence>
<organism evidence="6 7">
    <name type="scientific">Adlercreutzia rubneri</name>
    <dbReference type="NCBI Taxonomy" id="2916441"/>
    <lineage>
        <taxon>Bacteria</taxon>
        <taxon>Bacillati</taxon>
        <taxon>Actinomycetota</taxon>
        <taxon>Coriobacteriia</taxon>
        <taxon>Eggerthellales</taxon>
        <taxon>Eggerthellaceae</taxon>
        <taxon>Adlercreutzia</taxon>
    </lineage>
</organism>
<keyword evidence="4" id="KW-1133">Transmembrane helix</keyword>
<evidence type="ECO:0000256" key="4">
    <source>
        <dbReference type="SAM" id="Phobius"/>
    </source>
</evidence>
<dbReference type="Gene3D" id="1.10.10.10">
    <property type="entry name" value="Winged helix-like DNA-binding domain superfamily/Winged helix DNA-binding domain"/>
    <property type="match status" value="1"/>
</dbReference>
<keyword evidence="3" id="KW-0804">Transcription</keyword>
<protein>
    <recommendedName>
        <fullName evidence="5">HTH luxR-type domain-containing protein</fullName>
    </recommendedName>
</protein>
<dbReference type="Pfam" id="PF00196">
    <property type="entry name" value="GerE"/>
    <property type="match status" value="1"/>
</dbReference>
<feature type="transmembrane region" description="Helical" evidence="4">
    <location>
        <begin position="370"/>
        <end position="390"/>
    </location>
</feature>
<dbReference type="PANTHER" id="PTHR44688:SF16">
    <property type="entry name" value="DNA-BINDING TRANSCRIPTIONAL ACTIVATOR DEVR_DOSR"/>
    <property type="match status" value="1"/>
</dbReference>
<feature type="transmembrane region" description="Helical" evidence="4">
    <location>
        <begin position="149"/>
        <end position="165"/>
    </location>
</feature>
<feature type="transmembrane region" description="Helical" evidence="4">
    <location>
        <begin position="311"/>
        <end position="329"/>
    </location>
</feature>
<dbReference type="GO" id="GO:0006355">
    <property type="term" value="P:regulation of DNA-templated transcription"/>
    <property type="evidence" value="ECO:0007669"/>
    <property type="project" value="InterPro"/>
</dbReference>
<dbReference type="GO" id="GO:0003677">
    <property type="term" value="F:DNA binding"/>
    <property type="evidence" value="ECO:0007669"/>
    <property type="project" value="UniProtKB-KW"/>
</dbReference>
<dbReference type="EMBL" id="WPOO01000024">
    <property type="protein sequence ID" value="MVN59691.1"/>
    <property type="molecule type" value="Genomic_DNA"/>
</dbReference>
<feature type="transmembrane region" description="Helical" evidence="4">
    <location>
        <begin position="341"/>
        <end position="364"/>
    </location>
</feature>
<keyword evidence="7" id="KW-1185">Reference proteome</keyword>
<dbReference type="PRINTS" id="PR00038">
    <property type="entry name" value="HTHLUXR"/>
</dbReference>
<keyword evidence="2" id="KW-0238">DNA-binding</keyword>
<gene>
    <name evidence="6" type="ORF">GO707_10705</name>
</gene>
<evidence type="ECO:0000256" key="1">
    <source>
        <dbReference type="ARBA" id="ARBA00023015"/>
    </source>
</evidence>
<feature type="transmembrane region" description="Helical" evidence="4">
    <location>
        <begin position="89"/>
        <end position="111"/>
    </location>
</feature>
<name>A0A7K1T829_9ACTN</name>
<dbReference type="RefSeq" id="WP_157012993.1">
    <property type="nucleotide sequence ID" value="NZ_WPOO01000024.1"/>
</dbReference>
<evidence type="ECO:0000313" key="7">
    <source>
        <dbReference type="Proteomes" id="UP000488839"/>
    </source>
</evidence>
<comment type="caution">
    <text evidence="6">The sequence shown here is derived from an EMBL/GenBank/DDBJ whole genome shotgun (WGS) entry which is preliminary data.</text>
</comment>
<feature type="transmembrane region" description="Helical" evidence="4">
    <location>
        <begin position="248"/>
        <end position="266"/>
    </location>
</feature>
<dbReference type="PANTHER" id="PTHR44688">
    <property type="entry name" value="DNA-BINDING TRANSCRIPTIONAL ACTIVATOR DEVR_DOSR"/>
    <property type="match status" value="1"/>
</dbReference>
<dbReference type="SMART" id="SM00421">
    <property type="entry name" value="HTH_LUXR"/>
    <property type="match status" value="1"/>
</dbReference>